<dbReference type="Proteomes" id="UP001268651">
    <property type="component" value="Unassembled WGS sequence"/>
</dbReference>
<dbReference type="PANTHER" id="PTHR22677">
    <property type="entry name" value="ANKYRIN REPEAT DOMAIN-CONTAINING PROTEIN 60"/>
    <property type="match status" value="1"/>
</dbReference>
<reference evidence="3 4" key="1">
    <citation type="submission" date="2023-10" db="EMBL/GenBank/DDBJ databases">
        <title>Marimonas sp. nov. isolated from tidal mud flat.</title>
        <authorList>
            <person name="Jaincy N.J."/>
            <person name="Srinivasan S."/>
            <person name="Lee S.-S."/>
        </authorList>
    </citation>
    <scope>NUCLEOTIDE SEQUENCE [LARGE SCALE GENOMIC DNA]</scope>
    <source>
        <strain evidence="3 4">MJ-SS3</strain>
    </source>
</reference>
<dbReference type="Gene3D" id="1.25.40.20">
    <property type="entry name" value="Ankyrin repeat-containing domain"/>
    <property type="match status" value="1"/>
</dbReference>
<dbReference type="SMART" id="SM00248">
    <property type="entry name" value="ANK"/>
    <property type="match status" value="2"/>
</dbReference>
<evidence type="ECO:0000256" key="1">
    <source>
        <dbReference type="PROSITE-ProRule" id="PRU00023"/>
    </source>
</evidence>
<evidence type="ECO:0000256" key="2">
    <source>
        <dbReference type="SAM" id="SignalP"/>
    </source>
</evidence>
<dbReference type="PROSITE" id="PS50297">
    <property type="entry name" value="ANK_REP_REGION"/>
    <property type="match status" value="1"/>
</dbReference>
<dbReference type="InterPro" id="IPR039323">
    <property type="entry name" value="ANKRD_45/46/60"/>
</dbReference>
<keyword evidence="1" id="KW-0040">ANK repeat</keyword>
<organism evidence="3 4">
    <name type="scientific">Gilvirhabdus luticola</name>
    <dbReference type="NCBI Taxonomy" id="3079858"/>
    <lineage>
        <taxon>Bacteria</taxon>
        <taxon>Pseudomonadati</taxon>
        <taxon>Bacteroidota</taxon>
        <taxon>Flavobacteriia</taxon>
        <taxon>Flavobacteriales</taxon>
        <taxon>Flavobacteriaceae</taxon>
        <taxon>Gilvirhabdus</taxon>
    </lineage>
</organism>
<proteinExistence type="predicted"/>
<dbReference type="PROSITE" id="PS50088">
    <property type="entry name" value="ANK_REPEAT"/>
    <property type="match status" value="1"/>
</dbReference>
<dbReference type="InterPro" id="IPR002110">
    <property type="entry name" value="Ankyrin_rpt"/>
</dbReference>
<name>A0ABU3U574_9FLAO</name>
<dbReference type="InterPro" id="IPR036770">
    <property type="entry name" value="Ankyrin_rpt-contain_sf"/>
</dbReference>
<feature type="repeat" description="ANK" evidence="1">
    <location>
        <begin position="69"/>
        <end position="101"/>
    </location>
</feature>
<gene>
    <name evidence="3" type="ORF">RXV94_03795</name>
</gene>
<evidence type="ECO:0000313" key="3">
    <source>
        <dbReference type="EMBL" id="MDU8885270.1"/>
    </source>
</evidence>
<dbReference type="RefSeq" id="WP_316661129.1">
    <property type="nucleotide sequence ID" value="NZ_JAWHTF010000001.1"/>
</dbReference>
<accession>A0ABU3U574</accession>
<sequence length="129" mass="13915">MKKTIIISAMAVCLSIVNVNANSSSESFNDNTTVATFKVSAFCLSVVKGDYDTVKKLIDLGTDVNSRSNGMTPAMYAAKFNRTEILELLIANGANLKVKSDQGWTAKKYAELSNANEAVSVIENALTKR</sequence>
<dbReference type="SUPFAM" id="SSF48403">
    <property type="entry name" value="Ankyrin repeat"/>
    <property type="match status" value="1"/>
</dbReference>
<keyword evidence="4" id="KW-1185">Reference proteome</keyword>
<evidence type="ECO:0000313" key="4">
    <source>
        <dbReference type="Proteomes" id="UP001268651"/>
    </source>
</evidence>
<keyword evidence="2" id="KW-0732">Signal</keyword>
<dbReference type="Pfam" id="PF12796">
    <property type="entry name" value="Ank_2"/>
    <property type="match status" value="1"/>
</dbReference>
<protein>
    <submittedName>
        <fullName evidence="3">Ankyrin repeat domain-containing protein</fullName>
    </submittedName>
</protein>
<dbReference type="PANTHER" id="PTHR22677:SF4">
    <property type="entry name" value="USHER SYNDROME TYPE-1G PROTEIN-LIKE PROTEIN"/>
    <property type="match status" value="1"/>
</dbReference>
<feature type="signal peptide" evidence="2">
    <location>
        <begin position="1"/>
        <end position="21"/>
    </location>
</feature>
<feature type="chain" id="PRO_5047298036" evidence="2">
    <location>
        <begin position="22"/>
        <end position="129"/>
    </location>
</feature>
<dbReference type="EMBL" id="JAWHTF010000001">
    <property type="protein sequence ID" value="MDU8885270.1"/>
    <property type="molecule type" value="Genomic_DNA"/>
</dbReference>
<comment type="caution">
    <text evidence="3">The sequence shown here is derived from an EMBL/GenBank/DDBJ whole genome shotgun (WGS) entry which is preliminary data.</text>
</comment>